<protein>
    <submittedName>
        <fullName evidence="2">42253_t:CDS:1</fullName>
    </submittedName>
</protein>
<feature type="non-terminal residue" evidence="2">
    <location>
        <position position="1"/>
    </location>
</feature>
<proteinExistence type="predicted"/>
<dbReference type="SMART" id="SM00220">
    <property type="entry name" value="S_TKc"/>
    <property type="match status" value="1"/>
</dbReference>
<dbReference type="Gene3D" id="1.10.510.10">
    <property type="entry name" value="Transferase(Phosphotransferase) domain 1"/>
    <property type="match status" value="1"/>
</dbReference>
<reference evidence="2 3" key="1">
    <citation type="submission" date="2021-06" db="EMBL/GenBank/DDBJ databases">
        <authorList>
            <person name="Kallberg Y."/>
            <person name="Tangrot J."/>
            <person name="Rosling A."/>
        </authorList>
    </citation>
    <scope>NUCLEOTIDE SEQUENCE [LARGE SCALE GENOMIC DNA]</scope>
    <source>
        <strain evidence="2 3">120-4 pot B 10/14</strain>
    </source>
</reference>
<evidence type="ECO:0000259" key="1">
    <source>
        <dbReference type="SMART" id="SM00220"/>
    </source>
</evidence>
<dbReference type="Proteomes" id="UP000789901">
    <property type="component" value="Unassembled WGS sequence"/>
</dbReference>
<dbReference type="SUPFAM" id="SSF56112">
    <property type="entry name" value="Protein kinase-like (PK-like)"/>
    <property type="match status" value="1"/>
</dbReference>
<dbReference type="InterPro" id="IPR000719">
    <property type="entry name" value="Prot_kinase_dom"/>
</dbReference>
<feature type="domain" description="Protein kinase" evidence="1">
    <location>
        <begin position="264"/>
        <end position="478"/>
    </location>
</feature>
<keyword evidence="3" id="KW-1185">Reference proteome</keyword>
<evidence type="ECO:0000313" key="2">
    <source>
        <dbReference type="EMBL" id="CAG8828032.1"/>
    </source>
</evidence>
<dbReference type="InterPro" id="IPR011009">
    <property type="entry name" value="Kinase-like_dom_sf"/>
</dbReference>
<accession>A0ABN7WEZ6</accession>
<dbReference type="Pfam" id="PF20713">
    <property type="entry name" value="DUF6826"/>
    <property type="match status" value="1"/>
</dbReference>
<evidence type="ECO:0000313" key="3">
    <source>
        <dbReference type="Proteomes" id="UP000789901"/>
    </source>
</evidence>
<organism evidence="2 3">
    <name type="scientific">Gigaspora margarita</name>
    <dbReference type="NCBI Taxonomy" id="4874"/>
    <lineage>
        <taxon>Eukaryota</taxon>
        <taxon>Fungi</taxon>
        <taxon>Fungi incertae sedis</taxon>
        <taxon>Mucoromycota</taxon>
        <taxon>Glomeromycotina</taxon>
        <taxon>Glomeromycetes</taxon>
        <taxon>Diversisporales</taxon>
        <taxon>Gigasporaceae</taxon>
        <taxon>Gigaspora</taxon>
    </lineage>
</organism>
<sequence>NTTMPVTILGTQIILWCFDVQSNSKFKVVIGDGNNIDNLKEAIKEVNTDQAISEELLTDELKNPAKTIRETFCDVKGNNIRVVVRAPDTELKRHMDEIADKINSKMDSKVSEMNSKMDGLSRDIREAKRVHFAADAWYSSIGTHTKTEKGIFVQENSVQIKFQLDLTKITKTKSSGKFLSPPNMSKDANPKKEKIQDYFIDEYFVFILSDSSLDPLSVVVVGEIKKRVGESFSNADIGHAISFESSSERLGWVEPSLKFGEETVKLVRSIGVGRTSIVYEKIYKDMSVAIKMIKKANYLFCIERERAVLEQLSKLDSPHIPKILFHDKNTLVMTPLGVKVNNLRKIDIKDIINTLKDMHFYEYVYRDLQKYNFLRNLDDSKEPILIIDWGFSIKNCEDTAFAGALECMPDLVLESLTNEEKIAYEPKVDLIYDDIKRQAQMVLNFWKDCSKSDVWDNIYQAIDDLDYDKLIQELERFF</sequence>
<name>A0ABN7WEZ6_GIGMA</name>
<dbReference type="EMBL" id="CAJVQB010040087">
    <property type="protein sequence ID" value="CAG8828032.1"/>
    <property type="molecule type" value="Genomic_DNA"/>
</dbReference>
<comment type="caution">
    <text evidence="2">The sequence shown here is derived from an EMBL/GenBank/DDBJ whole genome shotgun (WGS) entry which is preliminary data.</text>
</comment>
<dbReference type="InterPro" id="IPR049229">
    <property type="entry name" value="DUF6826"/>
</dbReference>
<gene>
    <name evidence="2" type="ORF">GMARGA_LOCUS29584</name>
</gene>